<name>A0A0A9H444_ARUDO</name>
<organism evidence="1">
    <name type="scientific">Arundo donax</name>
    <name type="common">Giant reed</name>
    <name type="synonym">Donax arundinaceus</name>
    <dbReference type="NCBI Taxonomy" id="35708"/>
    <lineage>
        <taxon>Eukaryota</taxon>
        <taxon>Viridiplantae</taxon>
        <taxon>Streptophyta</taxon>
        <taxon>Embryophyta</taxon>
        <taxon>Tracheophyta</taxon>
        <taxon>Spermatophyta</taxon>
        <taxon>Magnoliopsida</taxon>
        <taxon>Liliopsida</taxon>
        <taxon>Poales</taxon>
        <taxon>Poaceae</taxon>
        <taxon>PACMAD clade</taxon>
        <taxon>Arundinoideae</taxon>
        <taxon>Arundineae</taxon>
        <taxon>Arundo</taxon>
    </lineage>
</organism>
<accession>A0A0A9H444</accession>
<proteinExistence type="predicted"/>
<sequence length="47" mass="5036">MGRLSLKLLPAFGHWYHPGLSSNGLLPRLCIIGTGCLTLKGISPSRC</sequence>
<reference evidence="1" key="2">
    <citation type="journal article" date="2015" name="Data Brief">
        <title>Shoot transcriptome of the giant reed, Arundo donax.</title>
        <authorList>
            <person name="Barrero R.A."/>
            <person name="Guerrero F.D."/>
            <person name="Moolhuijzen P."/>
            <person name="Goolsby J.A."/>
            <person name="Tidwell J."/>
            <person name="Bellgard S.E."/>
            <person name="Bellgard M.I."/>
        </authorList>
    </citation>
    <scope>NUCLEOTIDE SEQUENCE</scope>
    <source>
        <tissue evidence="1">Shoot tissue taken approximately 20 cm above the soil surface</tissue>
    </source>
</reference>
<evidence type="ECO:0000313" key="1">
    <source>
        <dbReference type="EMBL" id="JAE29596.1"/>
    </source>
</evidence>
<dbReference type="EMBL" id="GBRH01168300">
    <property type="protein sequence ID" value="JAE29596.1"/>
    <property type="molecule type" value="Transcribed_RNA"/>
</dbReference>
<protein>
    <submittedName>
        <fullName evidence="1">Uncharacterized protein</fullName>
    </submittedName>
</protein>
<reference evidence="1" key="1">
    <citation type="submission" date="2014-09" db="EMBL/GenBank/DDBJ databases">
        <authorList>
            <person name="Magalhaes I.L.F."/>
            <person name="Oliveira U."/>
            <person name="Santos F.R."/>
            <person name="Vidigal T.H.D.A."/>
            <person name="Brescovit A.D."/>
            <person name="Santos A.J."/>
        </authorList>
    </citation>
    <scope>NUCLEOTIDE SEQUENCE</scope>
    <source>
        <tissue evidence="1">Shoot tissue taken approximately 20 cm above the soil surface</tissue>
    </source>
</reference>
<dbReference type="AlphaFoldDB" id="A0A0A9H444"/>